<keyword evidence="2" id="KW-1185">Reference proteome</keyword>
<organism evidence="1 2">
    <name type="scientific">Amanita muscaria (strain Koide BX008)</name>
    <dbReference type="NCBI Taxonomy" id="946122"/>
    <lineage>
        <taxon>Eukaryota</taxon>
        <taxon>Fungi</taxon>
        <taxon>Dikarya</taxon>
        <taxon>Basidiomycota</taxon>
        <taxon>Agaricomycotina</taxon>
        <taxon>Agaricomycetes</taxon>
        <taxon>Agaricomycetidae</taxon>
        <taxon>Agaricales</taxon>
        <taxon>Pluteineae</taxon>
        <taxon>Amanitaceae</taxon>
        <taxon>Amanita</taxon>
    </lineage>
</organism>
<proteinExistence type="predicted"/>
<dbReference type="InParanoid" id="A0A0C2WRC3"/>
<dbReference type="EMBL" id="KN818251">
    <property type="protein sequence ID" value="KIL64222.1"/>
    <property type="molecule type" value="Genomic_DNA"/>
</dbReference>
<dbReference type="AlphaFoldDB" id="A0A0C2WRC3"/>
<dbReference type="Pfam" id="PF18759">
    <property type="entry name" value="Plavaka"/>
    <property type="match status" value="1"/>
</dbReference>
<accession>A0A0C2WRC3</accession>
<dbReference type="OrthoDB" id="3208495at2759"/>
<gene>
    <name evidence="1" type="ORF">M378DRAFT_78641</name>
</gene>
<feature type="non-terminal residue" evidence="1">
    <location>
        <position position="1"/>
    </location>
</feature>
<evidence type="ECO:0000313" key="2">
    <source>
        <dbReference type="Proteomes" id="UP000054549"/>
    </source>
</evidence>
<dbReference type="InterPro" id="IPR041078">
    <property type="entry name" value="Plavaka"/>
</dbReference>
<protein>
    <submittedName>
        <fullName evidence="1">Uncharacterized protein</fullName>
    </submittedName>
</protein>
<sequence>LDQLSDKIQDFCEERFGKPATSHVLTHLRRELVHEVWKILLDEEFTKAYTDGFDVEFADGKVRRVFPRIFTYSADYPEKVLLASIKQLGKCPCPTCLVSKKDICLLGTKRDARTRTRHKRTDGDVYRSKIKVARDHIYLNGGLLNGSWLDELLNKESLVPTQVCEAMSDLKQLQINHVECFFLSIIKAWLRLLFDVCARFTSRV</sequence>
<dbReference type="STRING" id="946122.A0A0C2WRC3"/>
<dbReference type="HOGENOM" id="CLU_002498_4_2_1"/>
<name>A0A0C2WRC3_AMAMK</name>
<reference evidence="1 2" key="1">
    <citation type="submission" date="2014-04" db="EMBL/GenBank/DDBJ databases">
        <title>Evolutionary Origins and Diversification of the Mycorrhizal Mutualists.</title>
        <authorList>
            <consortium name="DOE Joint Genome Institute"/>
            <consortium name="Mycorrhizal Genomics Consortium"/>
            <person name="Kohler A."/>
            <person name="Kuo A."/>
            <person name="Nagy L.G."/>
            <person name="Floudas D."/>
            <person name="Copeland A."/>
            <person name="Barry K.W."/>
            <person name="Cichocki N."/>
            <person name="Veneault-Fourrey C."/>
            <person name="LaButti K."/>
            <person name="Lindquist E.A."/>
            <person name="Lipzen A."/>
            <person name="Lundell T."/>
            <person name="Morin E."/>
            <person name="Murat C."/>
            <person name="Riley R."/>
            <person name="Ohm R."/>
            <person name="Sun H."/>
            <person name="Tunlid A."/>
            <person name="Henrissat B."/>
            <person name="Grigoriev I.V."/>
            <person name="Hibbett D.S."/>
            <person name="Martin F."/>
        </authorList>
    </citation>
    <scope>NUCLEOTIDE SEQUENCE [LARGE SCALE GENOMIC DNA]</scope>
    <source>
        <strain evidence="1 2">Koide BX008</strain>
    </source>
</reference>
<dbReference type="Proteomes" id="UP000054549">
    <property type="component" value="Unassembled WGS sequence"/>
</dbReference>
<evidence type="ECO:0000313" key="1">
    <source>
        <dbReference type="EMBL" id="KIL64222.1"/>
    </source>
</evidence>